<evidence type="ECO:0000313" key="1">
    <source>
        <dbReference type="EMBL" id="GMS80823.1"/>
    </source>
</evidence>
<evidence type="ECO:0000313" key="2">
    <source>
        <dbReference type="Proteomes" id="UP001432027"/>
    </source>
</evidence>
<comment type="caution">
    <text evidence="1">The sequence shown here is derived from an EMBL/GenBank/DDBJ whole genome shotgun (WGS) entry which is preliminary data.</text>
</comment>
<dbReference type="AlphaFoldDB" id="A0AAV5SCQ4"/>
<keyword evidence="2" id="KW-1185">Reference proteome</keyword>
<name>A0AAV5SCQ4_9BILA</name>
<accession>A0AAV5SCQ4</accession>
<reference evidence="1" key="1">
    <citation type="submission" date="2023-10" db="EMBL/GenBank/DDBJ databases">
        <title>Genome assembly of Pristionchus species.</title>
        <authorList>
            <person name="Yoshida K."/>
            <person name="Sommer R.J."/>
        </authorList>
    </citation>
    <scope>NUCLEOTIDE SEQUENCE</scope>
    <source>
        <strain evidence="1">RS0144</strain>
    </source>
</reference>
<dbReference type="Proteomes" id="UP001432027">
    <property type="component" value="Unassembled WGS sequence"/>
</dbReference>
<organism evidence="1 2">
    <name type="scientific">Pristionchus entomophagus</name>
    <dbReference type="NCBI Taxonomy" id="358040"/>
    <lineage>
        <taxon>Eukaryota</taxon>
        <taxon>Metazoa</taxon>
        <taxon>Ecdysozoa</taxon>
        <taxon>Nematoda</taxon>
        <taxon>Chromadorea</taxon>
        <taxon>Rhabditida</taxon>
        <taxon>Rhabditina</taxon>
        <taxon>Diplogasteromorpha</taxon>
        <taxon>Diplogasteroidea</taxon>
        <taxon>Neodiplogasteridae</taxon>
        <taxon>Pristionchus</taxon>
    </lineage>
</organism>
<proteinExistence type="predicted"/>
<feature type="non-terminal residue" evidence="1">
    <location>
        <position position="1"/>
    </location>
</feature>
<dbReference type="EMBL" id="BTSX01000001">
    <property type="protein sequence ID" value="GMS80823.1"/>
    <property type="molecule type" value="Genomic_DNA"/>
</dbReference>
<protein>
    <submittedName>
        <fullName evidence="1">Uncharacterized protein</fullName>
    </submittedName>
</protein>
<gene>
    <name evidence="1" type="ORF">PENTCL1PPCAC_2998</name>
</gene>
<sequence>ILLLFLLEVVRSDRVTREEVGQSAVASIAGASGATASTTTTLEKTSTGDATFFIPPSSSGSQQGMFSFDANNPLTVSTRSIDPSGGMYGPSFGGSPFGGFSGFGGASPFGPAGSPFMGGFGGSPMYGGGGSPFMMGGGGMYSPFGGADSSMNPMAIYQQMMYYKQMAQFLLGQRSGGGSPTYSPSATPYSPSPFPYARYILRDKLKTTRKD</sequence>